<dbReference type="PANTHER" id="PTHR38011:SF2">
    <property type="entry name" value="BIFUNCTIONAL DEAMINASE-REDUCTASE DOMAIN PROTEIN"/>
    <property type="match status" value="1"/>
</dbReference>
<dbReference type="SUPFAM" id="SSF53597">
    <property type="entry name" value="Dihydrofolate reductase-like"/>
    <property type="match status" value="1"/>
</dbReference>
<dbReference type="Gene3D" id="3.40.430.10">
    <property type="entry name" value="Dihydrofolate Reductase, subunit A"/>
    <property type="match status" value="1"/>
</dbReference>
<dbReference type="Proteomes" id="UP000001868">
    <property type="component" value="Chromosome"/>
</dbReference>
<dbReference type="EMBL" id="CP000747">
    <property type="protein sequence ID" value="ACG77791.1"/>
    <property type="molecule type" value="Genomic_DNA"/>
</dbReference>
<dbReference type="InterPro" id="IPR024072">
    <property type="entry name" value="DHFR-like_dom_sf"/>
</dbReference>
<dbReference type="HOGENOM" id="CLU_043966_1_0_5"/>
<dbReference type="InterPro" id="IPR050765">
    <property type="entry name" value="Riboflavin_Biosynth_HTPR"/>
</dbReference>
<dbReference type="RefSeq" id="WP_012521935.1">
    <property type="nucleotide sequence ID" value="NC_011144.1"/>
</dbReference>
<evidence type="ECO:0000313" key="3">
    <source>
        <dbReference type="Proteomes" id="UP000001868"/>
    </source>
</evidence>
<dbReference type="GO" id="GO:0009231">
    <property type="term" value="P:riboflavin biosynthetic process"/>
    <property type="evidence" value="ECO:0007669"/>
    <property type="project" value="InterPro"/>
</dbReference>
<name>B4R9M7_PHEZH</name>
<dbReference type="OrthoDB" id="7342392at2"/>
<accession>B4R9M7</accession>
<keyword evidence="3" id="KW-1185">Reference proteome</keyword>
<proteinExistence type="predicted"/>
<dbReference type="eggNOG" id="COG0262">
    <property type="taxonomic scope" value="Bacteria"/>
</dbReference>
<evidence type="ECO:0000259" key="1">
    <source>
        <dbReference type="Pfam" id="PF01872"/>
    </source>
</evidence>
<organism evidence="2 3">
    <name type="scientific">Phenylobacterium zucineum (strain HLK1)</name>
    <dbReference type="NCBI Taxonomy" id="450851"/>
    <lineage>
        <taxon>Bacteria</taxon>
        <taxon>Pseudomonadati</taxon>
        <taxon>Pseudomonadota</taxon>
        <taxon>Alphaproteobacteria</taxon>
        <taxon>Caulobacterales</taxon>
        <taxon>Caulobacteraceae</taxon>
        <taxon>Phenylobacterium</taxon>
    </lineage>
</organism>
<evidence type="ECO:0000313" key="2">
    <source>
        <dbReference type="EMBL" id="ACG77791.1"/>
    </source>
</evidence>
<dbReference type="InterPro" id="IPR002734">
    <property type="entry name" value="RibDG_C"/>
</dbReference>
<dbReference type="KEGG" id="pzu:PHZ_c1377"/>
<dbReference type="PANTHER" id="PTHR38011">
    <property type="entry name" value="DIHYDROFOLATE REDUCTASE FAMILY PROTEIN (AFU_ORTHOLOGUE AFUA_8G06820)"/>
    <property type="match status" value="1"/>
</dbReference>
<dbReference type="Pfam" id="PF01872">
    <property type="entry name" value="RibD_C"/>
    <property type="match status" value="1"/>
</dbReference>
<protein>
    <submittedName>
        <fullName evidence="2">Dihydrofolate reductase</fullName>
    </submittedName>
</protein>
<dbReference type="GO" id="GO:0008703">
    <property type="term" value="F:5-amino-6-(5-phosphoribosylamino)uracil reductase activity"/>
    <property type="evidence" value="ECO:0007669"/>
    <property type="project" value="InterPro"/>
</dbReference>
<dbReference type="AlphaFoldDB" id="B4R9M7"/>
<dbReference type="STRING" id="450851.PHZ_c1377"/>
<reference evidence="2 3" key="1">
    <citation type="journal article" date="2008" name="BMC Genomics">
        <title>Complete genome of Phenylobacterium zucineum - a novel facultative intracellular bacterium isolated from human erythroleukemia cell line K562.</title>
        <authorList>
            <person name="Luo Y."/>
            <person name="Xu X."/>
            <person name="Ding Z."/>
            <person name="Liu Z."/>
            <person name="Zhang B."/>
            <person name="Yan Z."/>
            <person name="Sun J."/>
            <person name="Hu S."/>
            <person name="Hu X."/>
        </authorList>
    </citation>
    <scope>NUCLEOTIDE SEQUENCE [LARGE SCALE GENOMIC DNA]</scope>
    <source>
        <strain evidence="2 3">HLK1</strain>
    </source>
</reference>
<gene>
    <name evidence="2" type="primary">dfr</name>
    <name evidence="2" type="ordered locus">PHZ_c1377</name>
</gene>
<feature type="domain" description="Bacterial bifunctional deaminase-reductase C-terminal" evidence="1">
    <location>
        <begin position="2"/>
        <end position="185"/>
    </location>
</feature>
<sequence>MRKLVAAAFVSLDGVIQSPGQPTEDPTGGFSFGGWLQPHSDDVSGGWVGELFAAPFDLLLGRKTYEIFAAYWPFAPQDHPIAASFNRATKFVATRAGAPMTWSNSIALADAAADVARLKQTDGPTLLTQGSGDLLQTLMAEGLIDELRLMTYPVILGRGKRLFSERAAPTALTMTRSATSPKGAILSVYEPAGAVQTGSFGVIEPNPLEIARQERMRREG</sequence>